<keyword evidence="2" id="KW-0812">Transmembrane</keyword>
<reference evidence="4" key="1">
    <citation type="journal article" date="2019" name="Int. J. Syst. Evol. Microbiol.">
        <title>The Global Catalogue of Microorganisms (GCM) 10K type strain sequencing project: providing services to taxonomists for standard genome sequencing and annotation.</title>
        <authorList>
            <consortium name="The Broad Institute Genomics Platform"/>
            <consortium name="The Broad Institute Genome Sequencing Center for Infectious Disease"/>
            <person name="Wu L."/>
            <person name="Ma J."/>
        </authorList>
    </citation>
    <scope>NUCLEOTIDE SEQUENCE [LARGE SCALE GENOMIC DNA]</scope>
    <source>
        <strain evidence="4">CCUG 52468</strain>
    </source>
</reference>
<dbReference type="Pfam" id="PF13858">
    <property type="entry name" value="DUF4199"/>
    <property type="match status" value="1"/>
</dbReference>
<dbReference type="RefSeq" id="WP_380896337.1">
    <property type="nucleotide sequence ID" value="NZ_JBHTKY010000013.1"/>
</dbReference>
<evidence type="ECO:0000256" key="1">
    <source>
        <dbReference type="SAM" id="MobiDB-lite"/>
    </source>
</evidence>
<organism evidence="3 4">
    <name type="scientific">Sphingobacterium daejeonense</name>
    <dbReference type="NCBI Taxonomy" id="371142"/>
    <lineage>
        <taxon>Bacteria</taxon>
        <taxon>Pseudomonadati</taxon>
        <taxon>Bacteroidota</taxon>
        <taxon>Sphingobacteriia</taxon>
        <taxon>Sphingobacteriales</taxon>
        <taxon>Sphingobacteriaceae</taxon>
        <taxon>Sphingobacterium</taxon>
    </lineage>
</organism>
<dbReference type="InterPro" id="IPR025250">
    <property type="entry name" value="DUF4199"/>
</dbReference>
<accession>A0ABW3RLD9</accession>
<proteinExistence type="predicted"/>
<evidence type="ECO:0000313" key="3">
    <source>
        <dbReference type="EMBL" id="MFD1165995.1"/>
    </source>
</evidence>
<keyword evidence="2" id="KW-1133">Transmembrane helix</keyword>
<evidence type="ECO:0000313" key="4">
    <source>
        <dbReference type="Proteomes" id="UP001597205"/>
    </source>
</evidence>
<feature type="transmembrane region" description="Helical" evidence="2">
    <location>
        <begin position="43"/>
        <end position="65"/>
    </location>
</feature>
<comment type="caution">
    <text evidence="3">The sequence shown here is derived from an EMBL/GenBank/DDBJ whole genome shotgun (WGS) entry which is preliminary data.</text>
</comment>
<protein>
    <submittedName>
        <fullName evidence="3">DUF4199 domain-containing protein</fullName>
    </submittedName>
</protein>
<name>A0ABW3RLD9_9SPHI</name>
<evidence type="ECO:0000256" key="2">
    <source>
        <dbReference type="SAM" id="Phobius"/>
    </source>
</evidence>
<feature type="transmembrane region" description="Helical" evidence="2">
    <location>
        <begin position="159"/>
        <end position="181"/>
    </location>
</feature>
<dbReference type="EMBL" id="JBHTKY010000013">
    <property type="protein sequence ID" value="MFD1165995.1"/>
    <property type="molecule type" value="Genomic_DNA"/>
</dbReference>
<feature type="transmembrane region" description="Helical" evidence="2">
    <location>
        <begin position="15"/>
        <end position="37"/>
    </location>
</feature>
<sequence length="224" mass="24820">MDSTYSPEVNVKKKAIIYGVILGVISLVLSIISLYFSKTATSIVFSSVINILISYVLFLAAAVFFTLQLRKAVGGYWDFSTALKNIFIMLAITTVVGTIGINLFNVAYPNLQFEAIENTQNLTIEMMESNNIPDEQIDTTLEMLDQQKEALGSLSIGQILKGIAISILLYFILALIFAAIFKRERPMFRKAGSEEAHPWQDNANNASPGLEDQNRNINNPDNNA</sequence>
<keyword evidence="4" id="KW-1185">Reference proteome</keyword>
<dbReference type="Proteomes" id="UP001597205">
    <property type="component" value="Unassembled WGS sequence"/>
</dbReference>
<keyword evidence="2" id="KW-0472">Membrane</keyword>
<feature type="region of interest" description="Disordered" evidence="1">
    <location>
        <begin position="192"/>
        <end position="224"/>
    </location>
</feature>
<gene>
    <name evidence="3" type="ORF">ACFQ2C_10295</name>
</gene>
<feature type="transmembrane region" description="Helical" evidence="2">
    <location>
        <begin position="86"/>
        <end position="108"/>
    </location>
</feature>
<feature type="compositionally biased region" description="Low complexity" evidence="1">
    <location>
        <begin position="215"/>
        <end position="224"/>
    </location>
</feature>